<dbReference type="Pfam" id="PF00491">
    <property type="entry name" value="Arginase"/>
    <property type="match status" value="1"/>
</dbReference>
<keyword evidence="3 8" id="KW-0378">Hydrolase</keyword>
<dbReference type="OMA" id="RNDIRCG"/>
<accession>A0A1L9NIE0</accession>
<proteinExistence type="inferred from homology"/>
<dbReference type="STRING" id="767770.A0A1L9NIE0"/>
<dbReference type="VEuPathDB" id="FungiDB:ASPTUDRAFT_60845"/>
<gene>
    <name evidence="10" type="ORF">ASPTUDRAFT_60845</name>
</gene>
<evidence type="ECO:0000256" key="6">
    <source>
        <dbReference type="ARBA" id="ARBA00023211"/>
    </source>
</evidence>
<evidence type="ECO:0000256" key="4">
    <source>
        <dbReference type="ARBA" id="ARBA00023066"/>
    </source>
</evidence>
<dbReference type="GO" id="GO:0008783">
    <property type="term" value="F:agmatinase activity"/>
    <property type="evidence" value="ECO:0007669"/>
    <property type="project" value="TreeGrafter"/>
</dbReference>
<evidence type="ECO:0000313" key="11">
    <source>
        <dbReference type="Proteomes" id="UP000184304"/>
    </source>
</evidence>
<keyword evidence="11" id="KW-1185">Reference proteome</keyword>
<evidence type="ECO:0000256" key="2">
    <source>
        <dbReference type="ARBA" id="ARBA00022723"/>
    </source>
</evidence>
<dbReference type="PRINTS" id="PR00116">
    <property type="entry name" value="ARGINASE"/>
</dbReference>
<dbReference type="AlphaFoldDB" id="A0A1L9NIE0"/>
<dbReference type="EMBL" id="KV878178">
    <property type="protein sequence ID" value="OJI89066.1"/>
    <property type="molecule type" value="Genomic_DNA"/>
</dbReference>
<evidence type="ECO:0000256" key="9">
    <source>
        <dbReference type="SAM" id="SignalP"/>
    </source>
</evidence>
<sequence>MYSLIIVAASLLIIPAYARDIVFPPVAAVHNPSSHQYPLAHEDPIDIVTGSQFSGLTTFANLPYLNCFVDDESTTNNNYDIAFLGAPFDTGVTARPGARFGPKGIRLGSRRLGGWSIYTGENAFASWAKLVDCGDAPLTWLDNTVALKQLDMAHKVVSSRRANSTHLSQIPRIITLGGDHTTTLSALRSTYENWGPVSVIHFDSHIDTWDPKVLGGGVSHYAGVNHGTFLHLAHEEGLIRNTSIHVGIRAPVVRPKGDIRNDLRCGFEIITARDLDRFGVSGLVEQIKSRVGDSRVYISVDIDVLDPAYAPATGTAEPGGFTTRELLTILDALRGMPVIGADVVEVAPIYDTAGETTTLAAAEVANSLLALMVARPVGGDE</sequence>
<dbReference type="PROSITE" id="PS51409">
    <property type="entry name" value="ARGINASE_2"/>
    <property type="match status" value="1"/>
</dbReference>
<dbReference type="InterPro" id="IPR020855">
    <property type="entry name" value="Ureohydrolase_Mn_BS"/>
</dbReference>
<dbReference type="GO" id="GO:0008295">
    <property type="term" value="P:spermidine biosynthetic process"/>
    <property type="evidence" value="ECO:0007669"/>
    <property type="project" value="UniProtKB-KW"/>
</dbReference>
<keyword evidence="9" id="KW-0732">Signal</keyword>
<reference evidence="11" key="1">
    <citation type="journal article" date="2017" name="Genome Biol.">
        <title>Comparative genomics reveals high biological diversity and specific adaptations in the industrially and medically important fungal genus Aspergillus.</title>
        <authorList>
            <person name="de Vries R.P."/>
            <person name="Riley R."/>
            <person name="Wiebenga A."/>
            <person name="Aguilar-Osorio G."/>
            <person name="Amillis S."/>
            <person name="Uchima C.A."/>
            <person name="Anderluh G."/>
            <person name="Asadollahi M."/>
            <person name="Askin M."/>
            <person name="Barry K."/>
            <person name="Battaglia E."/>
            <person name="Bayram O."/>
            <person name="Benocci T."/>
            <person name="Braus-Stromeyer S.A."/>
            <person name="Caldana C."/>
            <person name="Canovas D."/>
            <person name="Cerqueira G.C."/>
            <person name="Chen F."/>
            <person name="Chen W."/>
            <person name="Choi C."/>
            <person name="Clum A."/>
            <person name="Dos Santos R.A."/>
            <person name="Damasio A.R."/>
            <person name="Diallinas G."/>
            <person name="Emri T."/>
            <person name="Fekete E."/>
            <person name="Flipphi M."/>
            <person name="Freyberg S."/>
            <person name="Gallo A."/>
            <person name="Gournas C."/>
            <person name="Habgood R."/>
            <person name="Hainaut M."/>
            <person name="Harispe M.L."/>
            <person name="Henrissat B."/>
            <person name="Hilden K.S."/>
            <person name="Hope R."/>
            <person name="Hossain A."/>
            <person name="Karabika E."/>
            <person name="Karaffa L."/>
            <person name="Karanyi Z."/>
            <person name="Krasevec N."/>
            <person name="Kuo A."/>
            <person name="Kusch H."/>
            <person name="LaButti K."/>
            <person name="Lagendijk E.L."/>
            <person name="Lapidus A."/>
            <person name="Levasseur A."/>
            <person name="Lindquist E."/>
            <person name="Lipzen A."/>
            <person name="Logrieco A.F."/>
            <person name="MacCabe A."/>
            <person name="Maekelae M.R."/>
            <person name="Malavazi I."/>
            <person name="Melin P."/>
            <person name="Meyer V."/>
            <person name="Mielnichuk N."/>
            <person name="Miskei M."/>
            <person name="Molnar A.P."/>
            <person name="Mule G."/>
            <person name="Ngan C.Y."/>
            <person name="Orejas M."/>
            <person name="Orosz E."/>
            <person name="Ouedraogo J.P."/>
            <person name="Overkamp K.M."/>
            <person name="Park H.-S."/>
            <person name="Perrone G."/>
            <person name="Piumi F."/>
            <person name="Punt P.J."/>
            <person name="Ram A.F."/>
            <person name="Ramon A."/>
            <person name="Rauscher S."/>
            <person name="Record E."/>
            <person name="Riano-Pachon D.M."/>
            <person name="Robert V."/>
            <person name="Roehrig J."/>
            <person name="Ruller R."/>
            <person name="Salamov A."/>
            <person name="Salih N.S."/>
            <person name="Samson R.A."/>
            <person name="Sandor E."/>
            <person name="Sanguinetti M."/>
            <person name="Schuetze T."/>
            <person name="Sepcic K."/>
            <person name="Shelest E."/>
            <person name="Sherlock G."/>
            <person name="Sophianopoulou V."/>
            <person name="Squina F.M."/>
            <person name="Sun H."/>
            <person name="Susca A."/>
            <person name="Todd R.B."/>
            <person name="Tsang A."/>
            <person name="Unkles S.E."/>
            <person name="van de Wiele N."/>
            <person name="van Rossen-Uffink D."/>
            <person name="Oliveira J.V."/>
            <person name="Vesth T.C."/>
            <person name="Visser J."/>
            <person name="Yu J.-H."/>
            <person name="Zhou M."/>
            <person name="Andersen M.R."/>
            <person name="Archer D.B."/>
            <person name="Baker S.E."/>
            <person name="Benoit I."/>
            <person name="Brakhage A.A."/>
            <person name="Braus G.H."/>
            <person name="Fischer R."/>
            <person name="Frisvad J.C."/>
            <person name="Goldman G.H."/>
            <person name="Houbraken J."/>
            <person name="Oakley B."/>
            <person name="Pocsi I."/>
            <person name="Scazzocchio C."/>
            <person name="Seiboth B."/>
            <person name="vanKuyk P.A."/>
            <person name="Wortman J."/>
            <person name="Dyer P.S."/>
            <person name="Grigoriev I.V."/>
        </authorList>
    </citation>
    <scope>NUCLEOTIDE SEQUENCE [LARGE SCALE GENOMIC DNA]</scope>
    <source>
        <strain evidence="11">CBS 134.48</strain>
    </source>
</reference>
<dbReference type="GO" id="GO:0033389">
    <property type="term" value="P:putrescine biosynthetic process from arginine, via agmatine"/>
    <property type="evidence" value="ECO:0007669"/>
    <property type="project" value="TreeGrafter"/>
</dbReference>
<comment type="similarity">
    <text evidence="7 8">Belongs to the arginase family.</text>
</comment>
<evidence type="ECO:0000256" key="5">
    <source>
        <dbReference type="ARBA" id="ARBA00023115"/>
    </source>
</evidence>
<keyword evidence="6" id="KW-0464">Manganese</keyword>
<feature type="chain" id="PRO_5012182911" description="Agmatinase 1" evidence="9">
    <location>
        <begin position="19"/>
        <end position="381"/>
    </location>
</feature>
<dbReference type="Gene3D" id="3.40.800.10">
    <property type="entry name" value="Ureohydrolase domain"/>
    <property type="match status" value="1"/>
</dbReference>
<dbReference type="Proteomes" id="UP000184304">
    <property type="component" value="Unassembled WGS sequence"/>
</dbReference>
<keyword evidence="2" id="KW-0479">Metal-binding</keyword>
<evidence type="ECO:0000256" key="1">
    <source>
        <dbReference type="ARBA" id="ARBA00001936"/>
    </source>
</evidence>
<dbReference type="PROSITE" id="PS01053">
    <property type="entry name" value="ARGINASE_1"/>
    <property type="match status" value="1"/>
</dbReference>
<dbReference type="OrthoDB" id="288726at2759"/>
<dbReference type="FunFam" id="3.40.800.10:FF:000001">
    <property type="entry name" value="Agmatinase"/>
    <property type="match status" value="1"/>
</dbReference>
<dbReference type="PANTHER" id="PTHR11358">
    <property type="entry name" value="ARGINASE/AGMATINASE"/>
    <property type="match status" value="1"/>
</dbReference>
<dbReference type="InterPro" id="IPR023696">
    <property type="entry name" value="Ureohydrolase_dom_sf"/>
</dbReference>
<comment type="cofactor">
    <cofactor evidence="1">
        <name>Mn(2+)</name>
        <dbReference type="ChEBI" id="CHEBI:29035"/>
    </cofactor>
</comment>
<protein>
    <recommendedName>
        <fullName evidence="12">Agmatinase 1</fullName>
    </recommendedName>
</protein>
<dbReference type="GO" id="GO:0046872">
    <property type="term" value="F:metal ion binding"/>
    <property type="evidence" value="ECO:0007669"/>
    <property type="project" value="UniProtKB-KW"/>
</dbReference>
<organism evidence="10 11">
    <name type="scientific">Aspergillus tubingensis (strain CBS 134.48)</name>
    <dbReference type="NCBI Taxonomy" id="767770"/>
    <lineage>
        <taxon>Eukaryota</taxon>
        <taxon>Fungi</taxon>
        <taxon>Dikarya</taxon>
        <taxon>Ascomycota</taxon>
        <taxon>Pezizomycotina</taxon>
        <taxon>Eurotiomycetes</taxon>
        <taxon>Eurotiomycetidae</taxon>
        <taxon>Eurotiales</taxon>
        <taxon>Aspergillaceae</taxon>
        <taxon>Aspergillus</taxon>
        <taxon>Aspergillus subgen. Circumdati</taxon>
    </lineage>
</organism>
<evidence type="ECO:0000313" key="10">
    <source>
        <dbReference type="EMBL" id="OJI89066.1"/>
    </source>
</evidence>
<keyword evidence="4" id="KW-0745">Spermidine biosynthesis</keyword>
<dbReference type="SUPFAM" id="SSF52768">
    <property type="entry name" value="Arginase/deacetylase"/>
    <property type="match status" value="1"/>
</dbReference>
<evidence type="ECO:0000256" key="7">
    <source>
        <dbReference type="PROSITE-ProRule" id="PRU00742"/>
    </source>
</evidence>
<evidence type="ECO:0000256" key="8">
    <source>
        <dbReference type="RuleBase" id="RU003684"/>
    </source>
</evidence>
<dbReference type="PANTHER" id="PTHR11358:SF28">
    <property type="entry name" value="HYPOTHETICAL ARGINASE FAMILY PROTEIN (EUROFUNG)"/>
    <property type="match status" value="1"/>
</dbReference>
<name>A0A1L9NIE0_ASPTC</name>
<dbReference type="CDD" id="cd11592">
    <property type="entry name" value="Agmatinase_PAH"/>
    <property type="match status" value="1"/>
</dbReference>
<feature type="signal peptide" evidence="9">
    <location>
        <begin position="1"/>
        <end position="18"/>
    </location>
</feature>
<evidence type="ECO:0008006" key="12">
    <source>
        <dbReference type="Google" id="ProtNLM"/>
    </source>
</evidence>
<evidence type="ECO:0000256" key="3">
    <source>
        <dbReference type="ARBA" id="ARBA00022801"/>
    </source>
</evidence>
<dbReference type="InterPro" id="IPR006035">
    <property type="entry name" value="Ureohydrolase"/>
</dbReference>
<keyword evidence="5" id="KW-0620">Polyamine biosynthesis</keyword>